<dbReference type="InterPro" id="IPR000362">
    <property type="entry name" value="Fumarate_lyase_fam"/>
</dbReference>
<dbReference type="GO" id="GO:0070626">
    <property type="term" value="F:(S)-2-(5-amino-1-(5-phospho-D-ribosyl)imidazole-4-carboxamido) succinate lyase (fumarate-forming) activity"/>
    <property type="evidence" value="ECO:0007669"/>
    <property type="project" value="TreeGrafter"/>
</dbReference>
<evidence type="ECO:0000259" key="2">
    <source>
        <dbReference type="SMART" id="SM00998"/>
    </source>
</evidence>
<sequence>MNTGMFESCITGHWFNPQAVELWSDVKTIQAWLDVEAALAQAQAKLGVIPEECAQKITQSANADLLNIDAIKQGIRETCHPFVPVLREFERVCGKQAAGYIHWGATTQNIFDTAASLQLRASHNLITGYLEKALLSFSALALKSKSYTQAGRTHGQHALPITFGFKVASWFAELQRIKNRLSNATSEAFTVSLGGAVGTFSAMEGKGREIQEGMAALLNLTSNTIPVRTSSDSQTHYVAILGQLASFTEKVAQEIIFLQRTELAELEESFHHGKVGSSTMAQKRNPQNAQNLVGLSQLLRARVPLSYMAMLKMNEGDAAESNVMDVTLPEVAILAVSISENLFKLIDGLQVYPEKMLENIKLTKGLILSESIMMALAKDIGRAEAHHILYEAAMESVLTGAAFSDCIRAQLIKEDVVATIDIDKLLDEASYIGEAESCVDFVLQNVKR</sequence>
<dbReference type="SMART" id="SM00998">
    <property type="entry name" value="ADSL_C"/>
    <property type="match status" value="1"/>
</dbReference>
<dbReference type="Gene3D" id="1.10.40.30">
    <property type="entry name" value="Fumarase/aspartase (C-terminal domain)"/>
    <property type="match status" value="1"/>
</dbReference>
<dbReference type="RefSeq" id="WP_121607989.1">
    <property type="nucleotide sequence ID" value="NZ_JAENMO010000016.1"/>
</dbReference>
<dbReference type="Pfam" id="PF00206">
    <property type="entry name" value="Lyase_1"/>
    <property type="match status" value="1"/>
</dbReference>
<dbReference type="GO" id="GO:0004018">
    <property type="term" value="F:N6-(1,2-dicarboxyethyl)AMP AMP-lyase (fumarate-forming) activity"/>
    <property type="evidence" value="ECO:0007669"/>
    <property type="project" value="TreeGrafter"/>
</dbReference>
<reference evidence="3 4" key="1">
    <citation type="submission" date="2018-12" db="EMBL/GenBank/DDBJ databases">
        <authorList>
            <consortium name="Pathogen Informatics"/>
        </authorList>
    </citation>
    <scope>NUCLEOTIDE SEQUENCE [LARGE SCALE GENOMIC DNA]</scope>
    <source>
        <strain evidence="3 4">NCTC13193</strain>
    </source>
</reference>
<dbReference type="SUPFAM" id="SSF48557">
    <property type="entry name" value="L-aspartase-like"/>
    <property type="match status" value="1"/>
</dbReference>
<dbReference type="InterPro" id="IPR008948">
    <property type="entry name" value="L-Aspartase-like"/>
</dbReference>
<dbReference type="EC" id="4.3.2.2" evidence="3"/>
<dbReference type="GO" id="GO:0005829">
    <property type="term" value="C:cytosol"/>
    <property type="evidence" value="ECO:0007669"/>
    <property type="project" value="TreeGrafter"/>
</dbReference>
<dbReference type="EMBL" id="LR134492">
    <property type="protein sequence ID" value="VEI76440.1"/>
    <property type="molecule type" value="Genomic_DNA"/>
</dbReference>
<gene>
    <name evidence="3" type="primary">purB_2</name>
    <name evidence="3" type="ORF">NCTC13193_05319</name>
</gene>
<dbReference type="Gene3D" id="1.20.200.10">
    <property type="entry name" value="Fumarase/aspartase (Central domain)"/>
    <property type="match status" value="1"/>
</dbReference>
<dbReference type="InterPro" id="IPR019468">
    <property type="entry name" value="AdenyloSucc_lyase_C"/>
</dbReference>
<dbReference type="Proteomes" id="UP000270487">
    <property type="component" value="Chromosome"/>
</dbReference>
<dbReference type="PROSITE" id="PS00163">
    <property type="entry name" value="FUMARATE_LYASES"/>
    <property type="match status" value="1"/>
</dbReference>
<keyword evidence="1 3" id="KW-0456">Lyase</keyword>
<dbReference type="InterPro" id="IPR022761">
    <property type="entry name" value="Fumarate_lyase_N"/>
</dbReference>
<protein>
    <submittedName>
        <fullName evidence="3">Adenylosuccinate lyase</fullName>
        <ecNumber evidence="3">4.3.2.2</ecNumber>
    </submittedName>
</protein>
<evidence type="ECO:0000256" key="1">
    <source>
        <dbReference type="ARBA" id="ARBA00023239"/>
    </source>
</evidence>
<dbReference type="Pfam" id="PF10397">
    <property type="entry name" value="ADSL_C"/>
    <property type="match status" value="1"/>
</dbReference>
<dbReference type="GO" id="GO:0044208">
    <property type="term" value="P:'de novo' AMP biosynthetic process"/>
    <property type="evidence" value="ECO:0007669"/>
    <property type="project" value="TreeGrafter"/>
</dbReference>
<feature type="domain" description="Adenylosuccinate lyase C-terminal" evidence="2">
    <location>
        <begin position="364"/>
        <end position="443"/>
    </location>
</feature>
<dbReference type="PRINTS" id="PR00149">
    <property type="entry name" value="FUMRATELYASE"/>
</dbReference>
<organism evidence="3 4">
    <name type="scientific">Serratia fonticola</name>
    <dbReference type="NCBI Taxonomy" id="47917"/>
    <lineage>
        <taxon>Bacteria</taxon>
        <taxon>Pseudomonadati</taxon>
        <taxon>Pseudomonadota</taxon>
        <taxon>Gammaproteobacteria</taxon>
        <taxon>Enterobacterales</taxon>
        <taxon>Yersiniaceae</taxon>
        <taxon>Serratia</taxon>
    </lineage>
</organism>
<dbReference type="AlphaFoldDB" id="A0A448T8W6"/>
<accession>A0A448T8W6</accession>
<name>A0A448T8W6_SERFO</name>
<proteinExistence type="predicted"/>
<dbReference type="PANTHER" id="PTHR43172">
    <property type="entry name" value="ADENYLOSUCCINATE LYASE"/>
    <property type="match status" value="1"/>
</dbReference>
<dbReference type="PANTHER" id="PTHR43172:SF1">
    <property type="entry name" value="ADENYLOSUCCINATE LYASE"/>
    <property type="match status" value="1"/>
</dbReference>
<dbReference type="InterPro" id="IPR020557">
    <property type="entry name" value="Fumarate_lyase_CS"/>
</dbReference>
<evidence type="ECO:0000313" key="3">
    <source>
        <dbReference type="EMBL" id="VEI76440.1"/>
    </source>
</evidence>
<dbReference type="CDD" id="cd01597">
    <property type="entry name" value="pCLME"/>
    <property type="match status" value="1"/>
</dbReference>
<evidence type="ECO:0000313" key="4">
    <source>
        <dbReference type="Proteomes" id="UP000270487"/>
    </source>
</evidence>